<dbReference type="AlphaFoldDB" id="R4WT00"/>
<feature type="domain" description="Trimeric autotransporter adhesin YadA-like head" evidence="1">
    <location>
        <begin position="2"/>
        <end position="24"/>
    </location>
</feature>
<dbReference type="Pfam" id="PF05658">
    <property type="entry name" value="YadA_head"/>
    <property type="match status" value="1"/>
</dbReference>
<dbReference type="EMBL" id="AP013058">
    <property type="protein sequence ID" value="BAN24095.1"/>
    <property type="molecule type" value="Genomic_DNA"/>
</dbReference>
<protein>
    <submittedName>
        <fullName evidence="3">YadA domain-containing protein</fullName>
    </submittedName>
</protein>
<dbReference type="GO" id="GO:0019867">
    <property type="term" value="C:outer membrane"/>
    <property type="evidence" value="ECO:0007669"/>
    <property type="project" value="InterPro"/>
</dbReference>
<name>R4WT00_9BURK</name>
<keyword evidence="4" id="KW-1185">Reference proteome</keyword>
<reference evidence="3 4" key="1">
    <citation type="journal article" date="2013" name="Genome Announc.">
        <title>Complete Genome Sequence of Burkholderia sp. Strain RPE64, Bacterial Symbiont of the Bean Bug Riptortus pedestris.</title>
        <authorList>
            <person name="Shibata T.F."/>
            <person name="Maeda T."/>
            <person name="Nikoh N."/>
            <person name="Yamaguchi K."/>
            <person name="Oshima K."/>
            <person name="Hattori M."/>
            <person name="Nishiyama T."/>
            <person name="Hasebe M."/>
            <person name="Fukatsu T."/>
            <person name="Kikuchi Y."/>
            <person name="Shigenobu S."/>
        </authorList>
    </citation>
    <scope>NUCLEOTIDE SEQUENCE [LARGE SCALE GENOMIC DNA]</scope>
</reference>
<feature type="domain" description="Trimeric autotransporter adhesin YadA-like stalk" evidence="2">
    <location>
        <begin position="64"/>
        <end position="85"/>
    </location>
</feature>
<dbReference type="InterPro" id="IPR008640">
    <property type="entry name" value="Adhesin_Head_dom"/>
</dbReference>
<organism evidence="3 4">
    <name type="scientific">Caballeronia insecticola</name>
    <dbReference type="NCBI Taxonomy" id="758793"/>
    <lineage>
        <taxon>Bacteria</taxon>
        <taxon>Pseudomonadati</taxon>
        <taxon>Pseudomonadota</taxon>
        <taxon>Betaproteobacteria</taxon>
        <taxon>Burkholderiales</taxon>
        <taxon>Burkholderiaceae</taxon>
        <taxon>Caballeronia</taxon>
    </lineage>
</organism>
<dbReference type="InterPro" id="IPR011049">
    <property type="entry name" value="Serralysin-like_metalloprot_C"/>
</dbReference>
<evidence type="ECO:0000313" key="3">
    <source>
        <dbReference type="EMBL" id="BAN24095.1"/>
    </source>
</evidence>
<proteinExistence type="predicted"/>
<dbReference type="KEGG" id="buo:BRPE64_ACDS23410"/>
<accession>R4WT00</accession>
<dbReference type="InterPro" id="IPR008635">
    <property type="entry name" value="Coiled_stalk_dom"/>
</dbReference>
<dbReference type="SUPFAM" id="SSF101967">
    <property type="entry name" value="Adhesin YadA, collagen-binding domain"/>
    <property type="match status" value="1"/>
</dbReference>
<evidence type="ECO:0000313" key="4">
    <source>
        <dbReference type="Proteomes" id="UP000013966"/>
    </source>
</evidence>
<dbReference type="PATRIC" id="fig|758793.3.peg.2345"/>
<sequence length="85" mass="7991">MDSVAIGTGAVANNANDIALGSNSISSAAVGTAGATIAGTNYSFAGSSPVGTLSIGSAGNERTITNVAAGRLSSTSTDAVNGSQL</sequence>
<dbReference type="Proteomes" id="UP000013966">
    <property type="component" value="Chromosome 1"/>
</dbReference>
<dbReference type="OrthoDB" id="1632057at2"/>
<dbReference type="STRING" id="758793.BRPE64_ACDS23410"/>
<dbReference type="HOGENOM" id="CLU_2506330_0_0_4"/>
<dbReference type="Gene3D" id="2.150.10.10">
    <property type="entry name" value="Serralysin-like metalloprotease, C-terminal"/>
    <property type="match status" value="1"/>
</dbReference>
<reference evidence="3 4" key="2">
    <citation type="journal article" date="2018" name="Int. J. Syst. Evol. Microbiol.">
        <title>Burkholderia insecticola sp. nov., a gut symbiotic bacterium of the bean bug Riptortus pedestris.</title>
        <authorList>
            <person name="Takeshita K."/>
            <person name="Tamaki H."/>
            <person name="Ohbayashi T."/>
            <person name="Meng X.-Y."/>
            <person name="Sone T."/>
            <person name="Mitani Y."/>
            <person name="Peeters C."/>
            <person name="Kikuchi Y."/>
            <person name="Vandamme P."/>
        </authorList>
    </citation>
    <scope>NUCLEOTIDE SEQUENCE [LARGE SCALE GENOMIC DNA]</scope>
    <source>
        <strain evidence="3">RPE64</strain>
    </source>
</reference>
<dbReference type="Pfam" id="PF05662">
    <property type="entry name" value="YadA_stalk"/>
    <property type="match status" value="1"/>
</dbReference>
<gene>
    <name evidence="3" type="ORF">BRPE64_ACDS23410</name>
</gene>
<evidence type="ECO:0000259" key="2">
    <source>
        <dbReference type="Pfam" id="PF05662"/>
    </source>
</evidence>
<evidence type="ECO:0000259" key="1">
    <source>
        <dbReference type="Pfam" id="PF05658"/>
    </source>
</evidence>